<evidence type="ECO:0000256" key="3">
    <source>
        <dbReference type="ARBA" id="ARBA00022801"/>
    </source>
</evidence>
<dbReference type="SMART" id="SM00894">
    <property type="entry name" value="Excalibur"/>
    <property type="match status" value="1"/>
</dbReference>
<dbReference type="GO" id="GO:0004519">
    <property type="term" value="F:endonuclease activity"/>
    <property type="evidence" value="ECO:0007669"/>
    <property type="project" value="UniProtKB-KW"/>
</dbReference>
<dbReference type="Pfam" id="PF00565">
    <property type="entry name" value="SNase"/>
    <property type="match status" value="1"/>
</dbReference>
<dbReference type="InterPro" id="IPR035437">
    <property type="entry name" value="SNase_OB-fold_sf"/>
</dbReference>
<keyword evidence="1" id="KW-0540">Nuclease</keyword>
<dbReference type="Gene3D" id="2.40.50.90">
    <property type="match status" value="1"/>
</dbReference>
<dbReference type="SUPFAM" id="SSF50199">
    <property type="entry name" value="Staphylococcal nuclease"/>
    <property type="match status" value="1"/>
</dbReference>
<proteinExistence type="predicted"/>
<dbReference type="CDD" id="cd00175">
    <property type="entry name" value="SNc"/>
    <property type="match status" value="1"/>
</dbReference>
<dbReference type="EMBL" id="CP063367">
    <property type="protein sequence ID" value="QUM70600.1"/>
    <property type="molecule type" value="Genomic_DNA"/>
</dbReference>
<evidence type="ECO:0000313" key="5">
    <source>
        <dbReference type="EMBL" id="QUM70600.1"/>
    </source>
</evidence>
<evidence type="ECO:0000313" key="6">
    <source>
        <dbReference type="Proteomes" id="UP000675994"/>
    </source>
</evidence>
<dbReference type="PANTHER" id="PTHR12302:SF3">
    <property type="entry name" value="SERINE_THREONINE-PROTEIN KINASE 31"/>
    <property type="match status" value="1"/>
</dbReference>
<dbReference type="Pfam" id="PF05901">
    <property type="entry name" value="Excalibur"/>
    <property type="match status" value="1"/>
</dbReference>
<keyword evidence="3" id="KW-0378">Hydrolase</keyword>
<dbReference type="InterPro" id="IPR016071">
    <property type="entry name" value="Staphylococal_nuclease_OB-fold"/>
</dbReference>
<dbReference type="AlphaFoldDB" id="A0AAQ0D9C7"/>
<dbReference type="PROSITE" id="PS50830">
    <property type="entry name" value="TNASE_3"/>
    <property type="match status" value="1"/>
</dbReference>
<dbReference type="GO" id="GO:0016787">
    <property type="term" value="F:hydrolase activity"/>
    <property type="evidence" value="ECO:0007669"/>
    <property type="project" value="UniProtKB-KW"/>
</dbReference>
<dbReference type="Proteomes" id="UP000675994">
    <property type="component" value="Chromosome"/>
</dbReference>
<evidence type="ECO:0000259" key="4">
    <source>
        <dbReference type="PROSITE" id="PS50830"/>
    </source>
</evidence>
<sequence>MAIFAISIFSSDPSTVAHTKTEDAKFADNKSETSKAATIQTTNQNKNVDALTSHQAEPMKATAETTFKAAKPGTTDKIPVKLVKAVDGDTAKFKYRGHTETFRFLLIDTPETKHPRVGKQPFGQEAANRTAELLQNATQIEVEFDVGQKQDKYRRYLGYIYVDGEMLNDILVREGLAKVGYVYPPNTRYLSQLEASQEEAKEAKRGIWSLNSALADEAIENDATLTTPSTADVTAKQSTTSIRTESKTSTTHSHAAPIVSLKSYPNCTTLHQDYPKGVPSDHPAYAAHLDRDKDLYACEVN</sequence>
<dbReference type="InterPro" id="IPR008613">
    <property type="entry name" value="Excalibur_Ca-bd_domain"/>
</dbReference>
<dbReference type="PANTHER" id="PTHR12302">
    <property type="entry name" value="EBNA2 BINDING PROTEIN P100"/>
    <property type="match status" value="1"/>
</dbReference>
<feature type="domain" description="TNase-like" evidence="4">
    <location>
        <begin position="76"/>
        <end position="210"/>
    </location>
</feature>
<name>A0AAQ0D9C7_9STAP</name>
<accession>A0AAQ0D9C7</accession>
<gene>
    <name evidence="5" type="ORF">IPU22_07705</name>
</gene>
<protein>
    <submittedName>
        <fullName evidence="5">Thermonuclease family protein</fullName>
    </submittedName>
</protein>
<dbReference type="SMART" id="SM00318">
    <property type="entry name" value="SNc"/>
    <property type="match status" value="1"/>
</dbReference>
<evidence type="ECO:0000256" key="1">
    <source>
        <dbReference type="ARBA" id="ARBA00022722"/>
    </source>
</evidence>
<keyword evidence="2" id="KW-0255">Endonuclease</keyword>
<reference evidence="5" key="1">
    <citation type="journal article" date="2021" name="Front. Microbiol.">
        <title>Presence and Characterization of a Novel cfr-Carrying Tn558 Transposon Derivative in Staphylococcus delphini Isolated From Retail Food.</title>
        <authorList>
            <person name="Zhang F."/>
            <person name="Wu S."/>
            <person name="Huang J."/>
            <person name="Yang R."/>
            <person name="Zhang J."/>
            <person name="Lei T."/>
            <person name="Dai J."/>
            <person name="Ding Y."/>
            <person name="Xue L."/>
            <person name="Wang J."/>
            <person name="Chen M."/>
            <person name="Wu Q."/>
        </authorList>
    </citation>
    <scope>NUCLEOTIDE SEQUENCE</scope>
    <source>
        <strain evidence="5">2794-1</strain>
    </source>
</reference>
<organism evidence="5 6">
    <name type="scientific">Staphylococcus delphini</name>
    <dbReference type="NCBI Taxonomy" id="53344"/>
    <lineage>
        <taxon>Bacteria</taxon>
        <taxon>Bacillati</taxon>
        <taxon>Bacillota</taxon>
        <taxon>Bacilli</taxon>
        <taxon>Bacillales</taxon>
        <taxon>Staphylococcaceae</taxon>
        <taxon>Staphylococcus</taxon>
        <taxon>Staphylococcus intermedius group</taxon>
    </lineage>
</organism>
<evidence type="ECO:0000256" key="2">
    <source>
        <dbReference type="ARBA" id="ARBA00022759"/>
    </source>
</evidence>